<dbReference type="InterPro" id="IPR029321">
    <property type="entry name" value="INTS2"/>
</dbReference>
<dbReference type="GO" id="GO:0034472">
    <property type="term" value="P:snRNA 3'-end processing"/>
    <property type="evidence" value="ECO:0007669"/>
    <property type="project" value="TreeGrafter"/>
</dbReference>
<dbReference type="OrthoDB" id="3363059at2759"/>
<dbReference type="STRING" id="13706.A0A1X2HB22"/>
<dbReference type="Pfam" id="PF14750">
    <property type="entry name" value="INTS2"/>
    <property type="match status" value="1"/>
</dbReference>
<dbReference type="PANTHER" id="PTHR28608">
    <property type="entry name" value="INTEGRATOR COMPLEX SUBUNIT 2"/>
    <property type="match status" value="1"/>
</dbReference>
<dbReference type="OMA" id="SKHRIWK"/>
<name>A0A1X2HB22_SYNRA</name>
<evidence type="ECO:0000313" key="1">
    <source>
        <dbReference type="EMBL" id="ORY95852.1"/>
    </source>
</evidence>
<dbReference type="InParanoid" id="A0A1X2HB22"/>
<dbReference type="AlphaFoldDB" id="A0A1X2HB22"/>
<accession>A0A1X2HB22</accession>
<reference evidence="1 2" key="1">
    <citation type="submission" date="2016-07" db="EMBL/GenBank/DDBJ databases">
        <title>Pervasive Adenine N6-methylation of Active Genes in Fungi.</title>
        <authorList>
            <consortium name="DOE Joint Genome Institute"/>
            <person name="Mondo S.J."/>
            <person name="Dannebaum R.O."/>
            <person name="Kuo R.C."/>
            <person name="Labutti K."/>
            <person name="Haridas S."/>
            <person name="Kuo A."/>
            <person name="Salamov A."/>
            <person name="Ahrendt S.R."/>
            <person name="Lipzen A."/>
            <person name="Sullivan W."/>
            <person name="Andreopoulos W.B."/>
            <person name="Clum A."/>
            <person name="Lindquist E."/>
            <person name="Daum C."/>
            <person name="Ramamoorthy G.K."/>
            <person name="Gryganskyi A."/>
            <person name="Culley D."/>
            <person name="Magnuson J.K."/>
            <person name="James T.Y."/>
            <person name="O'Malley M.A."/>
            <person name="Stajich J.E."/>
            <person name="Spatafora J.W."/>
            <person name="Visel A."/>
            <person name="Grigoriev I.V."/>
        </authorList>
    </citation>
    <scope>NUCLEOTIDE SEQUENCE [LARGE SCALE GENOMIC DNA]</scope>
    <source>
        <strain evidence="1 2">NRRL 2496</strain>
    </source>
</reference>
<gene>
    <name evidence="1" type="ORF">BCR43DRAFT_493702</name>
</gene>
<dbReference type="Proteomes" id="UP000242180">
    <property type="component" value="Unassembled WGS sequence"/>
</dbReference>
<keyword evidence="2" id="KW-1185">Reference proteome</keyword>
<dbReference type="EMBL" id="MCGN01000006">
    <property type="protein sequence ID" value="ORY95852.1"/>
    <property type="molecule type" value="Genomic_DNA"/>
</dbReference>
<organism evidence="1 2">
    <name type="scientific">Syncephalastrum racemosum</name>
    <name type="common">Filamentous fungus</name>
    <dbReference type="NCBI Taxonomy" id="13706"/>
    <lineage>
        <taxon>Eukaryota</taxon>
        <taxon>Fungi</taxon>
        <taxon>Fungi incertae sedis</taxon>
        <taxon>Mucoromycota</taxon>
        <taxon>Mucoromycotina</taxon>
        <taxon>Mucoromycetes</taxon>
        <taxon>Mucorales</taxon>
        <taxon>Syncephalastraceae</taxon>
        <taxon>Syncephalastrum</taxon>
    </lineage>
</organism>
<comment type="caution">
    <text evidence="1">The sequence shown here is derived from an EMBL/GenBank/DDBJ whole genome shotgun (WGS) entry which is preliminary data.</text>
</comment>
<dbReference type="PANTHER" id="PTHR28608:SF1">
    <property type="entry name" value="INTEGRATOR COMPLEX SUBUNIT 2"/>
    <property type="match status" value="1"/>
</dbReference>
<proteinExistence type="predicted"/>
<dbReference type="GO" id="GO:0032039">
    <property type="term" value="C:integrator complex"/>
    <property type="evidence" value="ECO:0007669"/>
    <property type="project" value="InterPro"/>
</dbReference>
<evidence type="ECO:0000313" key="2">
    <source>
        <dbReference type="Proteomes" id="UP000242180"/>
    </source>
</evidence>
<protein>
    <submittedName>
        <fullName evidence="1">Integrator complex subunit 2</fullName>
    </submittedName>
</protein>
<sequence>MARHDSESLESFSQLLKARIFYGNVNYAEWLLNSMVNATLPIQPGFVHAIREFVSSVFVVDKVDRIPEETILPYFDESDTRQPTPTQVLLLFYIMSFNETFLTFKTDTKLVMTYPEATDRQQEYSPQLLQRIPVRIILNHIESYHAGEAYSGIYPDFISMTANMYPELFDVTCLLLKEGNEPDAYQELQRPQKITIEELHGLLDNVHDQPDKLLAALRYLGSFTSPQVVPYAEAVVMRLLPICLYDEQLDERIISGFLSLWETLDCIIPHELWTMTIKANQDKTLHELQELTFDLLVKEPLIMFKCDLRIFRSKHLLPMWLHVIGCLRVCSKHRIWRRYHTQQTEMTVRNVMALVNAQDSAMIQLLLQFCLPAEDDQEQDDPEKLRMAQTQICQFIHGVFADGDRDNLLAKILHFQTYSIKLIPIVVDLIPSLYIAFSFLPELLRQPQPEKQVFAILLACHLCKKYPIENYLTTTVNHALPRLLKLAFPPVAPNATPVCVPSEYLVQAIPAFVYLAEAYPDACANILEVYQEIAQGLPRPEEYMQQQANSKIILVLQCHQVLKDARDAVNAIQGNKEKEKEQGQV</sequence>